<proteinExistence type="predicted"/>
<keyword evidence="4" id="KW-1185">Reference proteome</keyword>
<dbReference type="PROSITE" id="PS50110">
    <property type="entry name" value="RESPONSE_REGULATORY"/>
    <property type="match status" value="1"/>
</dbReference>
<name>A0A1M6ZR11_9RHOB</name>
<dbReference type="InterPro" id="IPR001789">
    <property type="entry name" value="Sig_transdc_resp-reg_receiver"/>
</dbReference>
<dbReference type="Gene3D" id="3.40.50.2300">
    <property type="match status" value="1"/>
</dbReference>
<dbReference type="AlphaFoldDB" id="A0A1M6ZR11"/>
<evidence type="ECO:0000256" key="1">
    <source>
        <dbReference type="PROSITE-ProRule" id="PRU00169"/>
    </source>
</evidence>
<dbReference type="CDD" id="cd00156">
    <property type="entry name" value="REC"/>
    <property type="match status" value="1"/>
</dbReference>
<evidence type="ECO:0000313" key="4">
    <source>
        <dbReference type="Proteomes" id="UP000322545"/>
    </source>
</evidence>
<protein>
    <submittedName>
        <fullName evidence="3">Response regulator receiver domain-containing protein</fullName>
    </submittedName>
</protein>
<dbReference type="RefSeq" id="WP_149777764.1">
    <property type="nucleotide sequence ID" value="NZ_FRCB01000001.1"/>
</dbReference>
<dbReference type="GO" id="GO:0000160">
    <property type="term" value="P:phosphorelay signal transduction system"/>
    <property type="evidence" value="ECO:0007669"/>
    <property type="project" value="InterPro"/>
</dbReference>
<keyword evidence="1" id="KW-0597">Phosphoprotein</keyword>
<reference evidence="3 4" key="1">
    <citation type="submission" date="2016-11" db="EMBL/GenBank/DDBJ databases">
        <authorList>
            <person name="Varghese N."/>
            <person name="Submissions S."/>
        </authorList>
    </citation>
    <scope>NUCLEOTIDE SEQUENCE [LARGE SCALE GENOMIC DNA]</scope>
    <source>
        <strain evidence="3 4">DSM 28249</strain>
    </source>
</reference>
<feature type="domain" description="Response regulatory" evidence="2">
    <location>
        <begin position="2"/>
        <end position="117"/>
    </location>
</feature>
<evidence type="ECO:0000259" key="2">
    <source>
        <dbReference type="PROSITE" id="PS50110"/>
    </source>
</evidence>
<feature type="modified residue" description="4-aspartylphosphate" evidence="1">
    <location>
        <position position="51"/>
    </location>
</feature>
<dbReference type="InterPro" id="IPR011006">
    <property type="entry name" value="CheY-like_superfamily"/>
</dbReference>
<sequence length="120" mass="13078">MQVLIVESDPALGALWQRHMQRQGMAVRVETSQSGAASALGARRFDVIILDLMLDQGSALAVSDLASYRHPDTRVIFVTNSAFFSDGSIFAISKNACAFLQSDTPPEDLTAMVEHYGRFA</sequence>
<dbReference type="SUPFAM" id="SSF52172">
    <property type="entry name" value="CheY-like"/>
    <property type="match status" value="1"/>
</dbReference>
<accession>A0A1M6ZR11</accession>
<organism evidence="3 4">
    <name type="scientific">Roseovarius litoreus</name>
    <dbReference type="NCBI Taxonomy" id="1155722"/>
    <lineage>
        <taxon>Bacteria</taxon>
        <taxon>Pseudomonadati</taxon>
        <taxon>Pseudomonadota</taxon>
        <taxon>Alphaproteobacteria</taxon>
        <taxon>Rhodobacterales</taxon>
        <taxon>Roseobacteraceae</taxon>
        <taxon>Roseovarius</taxon>
    </lineage>
</organism>
<dbReference type="EMBL" id="FRCB01000001">
    <property type="protein sequence ID" value="SHL32775.1"/>
    <property type="molecule type" value="Genomic_DNA"/>
</dbReference>
<evidence type="ECO:0000313" key="3">
    <source>
        <dbReference type="EMBL" id="SHL32775.1"/>
    </source>
</evidence>
<gene>
    <name evidence="3" type="ORF">SAMN05443432_101151</name>
</gene>
<dbReference type="Proteomes" id="UP000322545">
    <property type="component" value="Unassembled WGS sequence"/>
</dbReference>
<dbReference type="Pfam" id="PF00072">
    <property type="entry name" value="Response_reg"/>
    <property type="match status" value="1"/>
</dbReference>
<dbReference type="SMART" id="SM00448">
    <property type="entry name" value="REC"/>
    <property type="match status" value="1"/>
</dbReference>